<dbReference type="InterPro" id="IPR050426">
    <property type="entry name" value="Glycosyltransferase_28"/>
</dbReference>
<organism evidence="1 2">
    <name type="scientific">Symplocastrum torsivum CPER-KK1</name>
    <dbReference type="NCBI Taxonomy" id="450513"/>
    <lineage>
        <taxon>Bacteria</taxon>
        <taxon>Bacillati</taxon>
        <taxon>Cyanobacteriota</taxon>
        <taxon>Cyanophyceae</taxon>
        <taxon>Oscillatoriophycideae</taxon>
        <taxon>Oscillatoriales</taxon>
        <taxon>Microcoleaceae</taxon>
        <taxon>Symplocastrum</taxon>
    </lineage>
</organism>
<dbReference type="GO" id="GO:0017000">
    <property type="term" value="P:antibiotic biosynthetic process"/>
    <property type="evidence" value="ECO:0007669"/>
    <property type="project" value="UniProtKB-ARBA"/>
</dbReference>
<reference evidence="1" key="2">
    <citation type="journal article" date="2022" name="Microbiol. Resour. Announc.">
        <title>Metagenome Sequencing to Explore Phylogenomics of Terrestrial Cyanobacteria.</title>
        <authorList>
            <person name="Ward R.D."/>
            <person name="Stajich J.E."/>
            <person name="Johansen J.R."/>
            <person name="Huntemann M."/>
            <person name="Clum A."/>
            <person name="Foster B."/>
            <person name="Foster B."/>
            <person name="Roux S."/>
            <person name="Palaniappan K."/>
            <person name="Varghese N."/>
            <person name="Mukherjee S."/>
            <person name="Reddy T.B.K."/>
            <person name="Daum C."/>
            <person name="Copeland A."/>
            <person name="Chen I.A."/>
            <person name="Ivanova N.N."/>
            <person name="Kyrpides N.C."/>
            <person name="Shapiro N."/>
            <person name="Eloe-Fadrosh E.A."/>
            <person name="Pietrasiak N."/>
        </authorList>
    </citation>
    <scope>NUCLEOTIDE SEQUENCE</scope>
    <source>
        <strain evidence="1">CPER-KK1</strain>
    </source>
</reference>
<dbReference type="GO" id="GO:0016758">
    <property type="term" value="F:hexosyltransferase activity"/>
    <property type="evidence" value="ECO:0007669"/>
    <property type="project" value="UniProtKB-ARBA"/>
</dbReference>
<dbReference type="Pfam" id="PF00201">
    <property type="entry name" value="UDPGT"/>
    <property type="match status" value="1"/>
</dbReference>
<protein>
    <submittedName>
        <fullName evidence="1">Glycosyltransferase</fullName>
    </submittedName>
</protein>
<evidence type="ECO:0000313" key="1">
    <source>
        <dbReference type="EMBL" id="MBW4544852.1"/>
    </source>
</evidence>
<reference evidence="1" key="1">
    <citation type="submission" date="2021-05" db="EMBL/GenBank/DDBJ databases">
        <authorList>
            <person name="Pietrasiak N."/>
            <person name="Ward R."/>
            <person name="Stajich J.E."/>
            <person name="Kurbessoian T."/>
        </authorList>
    </citation>
    <scope>NUCLEOTIDE SEQUENCE</scope>
    <source>
        <strain evidence="1">CPER-KK1</strain>
    </source>
</reference>
<name>A0A951PJW6_9CYAN</name>
<dbReference type="AlphaFoldDB" id="A0A951PJW6"/>
<dbReference type="InterPro" id="IPR002213">
    <property type="entry name" value="UDP_glucos_trans"/>
</dbReference>
<proteinExistence type="predicted"/>
<accession>A0A951PJW6</accession>
<dbReference type="Gene3D" id="3.40.50.2000">
    <property type="entry name" value="Glycogen Phosphorylase B"/>
    <property type="match status" value="2"/>
</dbReference>
<dbReference type="Proteomes" id="UP000753908">
    <property type="component" value="Unassembled WGS sequence"/>
</dbReference>
<dbReference type="EMBL" id="JAHHIF010000011">
    <property type="protein sequence ID" value="MBW4544852.1"/>
    <property type="molecule type" value="Genomic_DNA"/>
</dbReference>
<gene>
    <name evidence="1" type="ORF">KME25_10480</name>
</gene>
<dbReference type="PANTHER" id="PTHR48050:SF13">
    <property type="entry name" value="STEROL 3-BETA-GLUCOSYLTRANSFERASE UGT80A2"/>
    <property type="match status" value="1"/>
</dbReference>
<dbReference type="GO" id="GO:0008194">
    <property type="term" value="F:UDP-glycosyltransferase activity"/>
    <property type="evidence" value="ECO:0007669"/>
    <property type="project" value="InterPro"/>
</dbReference>
<dbReference type="CDD" id="cd03784">
    <property type="entry name" value="GT1_Gtf-like"/>
    <property type="match status" value="1"/>
</dbReference>
<dbReference type="SUPFAM" id="SSF53756">
    <property type="entry name" value="UDP-Glycosyltransferase/glycogen phosphorylase"/>
    <property type="match status" value="1"/>
</dbReference>
<dbReference type="FunFam" id="3.40.50.2000:FF:000072">
    <property type="entry name" value="Glycosyl transferase"/>
    <property type="match status" value="1"/>
</dbReference>
<dbReference type="PANTHER" id="PTHR48050">
    <property type="entry name" value="STEROL 3-BETA-GLUCOSYLTRANSFERASE"/>
    <property type="match status" value="1"/>
</dbReference>
<sequence length="427" mass="46208">MAHIGIICPAAAGHLNPMTTLGRELQQRGHRVTLVGILDAKPKTLAAGLEFWAIGESEFPSGAMRQLFAELGTKSKFAALQYTSSWIQKMAVMFLREAPAALKEAGVEALLVDQVSPEGGTVADFLDIPFISMCSALLLNREPSVPPFYTSWGYNPAWWAVLRNRGAYSLLNRIGRPLRETIAEYRQQWKLPKHLTPNDRYSQLAQLSQQPAEFEFPRQNLPPCFHFTGPYHNPASREPVAFSFEKLTGQPLIYASMGTIQNRLLGIFHSIAEACMGLDAQLVISLGGATSPEALPDLPGSPLVVGYAPQLELLKRTTLTITHAGLNTTLESLSNGVPMVAIPIANDQPGVGARLAWAGAGEVIPLARLSVPKLRDAIAGVLRDDSYRNNASRLAEAIARAGGVSRAADIVEQVISTGKPILAHNLL</sequence>
<evidence type="ECO:0000313" key="2">
    <source>
        <dbReference type="Proteomes" id="UP000753908"/>
    </source>
</evidence>
<comment type="caution">
    <text evidence="1">The sequence shown here is derived from an EMBL/GenBank/DDBJ whole genome shotgun (WGS) entry which is preliminary data.</text>
</comment>